<evidence type="ECO:0008006" key="5">
    <source>
        <dbReference type="Google" id="ProtNLM"/>
    </source>
</evidence>
<evidence type="ECO:0000313" key="3">
    <source>
        <dbReference type="EMBL" id="QYT00721.1"/>
    </source>
</evidence>
<proteinExistence type="predicted"/>
<reference evidence="3 4" key="1">
    <citation type="journal article" date="2021" name="BMC Genomics">
        <title>Telomere-to-telomere genome assembly of asparaginase-producing Trichoderma simmonsii.</title>
        <authorList>
            <person name="Chung D."/>
            <person name="Kwon Y.M."/>
            <person name="Yang Y."/>
        </authorList>
    </citation>
    <scope>NUCLEOTIDE SEQUENCE [LARGE SCALE GENOMIC DNA]</scope>
    <source>
        <strain evidence="3 4">GH-Sj1</strain>
    </source>
</reference>
<keyword evidence="2" id="KW-0732">Signal</keyword>
<evidence type="ECO:0000313" key="4">
    <source>
        <dbReference type="Proteomes" id="UP000826661"/>
    </source>
</evidence>
<dbReference type="AlphaFoldDB" id="A0A8G0LJD5"/>
<name>A0A8G0LJD5_9HYPO</name>
<feature type="compositionally biased region" description="Basic and acidic residues" evidence="1">
    <location>
        <begin position="54"/>
        <end position="64"/>
    </location>
</feature>
<feature type="chain" id="PRO_5034198700" description="Secreted protein" evidence="2">
    <location>
        <begin position="19"/>
        <end position="136"/>
    </location>
</feature>
<evidence type="ECO:0000256" key="1">
    <source>
        <dbReference type="SAM" id="MobiDB-lite"/>
    </source>
</evidence>
<gene>
    <name evidence="3" type="ORF">H0G86_007799</name>
</gene>
<feature type="compositionally biased region" description="Basic and acidic residues" evidence="1">
    <location>
        <begin position="81"/>
        <end position="98"/>
    </location>
</feature>
<dbReference type="Proteomes" id="UP000826661">
    <property type="component" value="Chromosome IV"/>
</dbReference>
<dbReference type="EMBL" id="CP075867">
    <property type="protein sequence ID" value="QYT00721.1"/>
    <property type="molecule type" value="Genomic_DNA"/>
</dbReference>
<feature type="signal peptide" evidence="2">
    <location>
        <begin position="1"/>
        <end position="18"/>
    </location>
</feature>
<keyword evidence="4" id="KW-1185">Reference proteome</keyword>
<organism evidence="3 4">
    <name type="scientific">Trichoderma simmonsii</name>
    <dbReference type="NCBI Taxonomy" id="1491479"/>
    <lineage>
        <taxon>Eukaryota</taxon>
        <taxon>Fungi</taxon>
        <taxon>Dikarya</taxon>
        <taxon>Ascomycota</taxon>
        <taxon>Pezizomycotina</taxon>
        <taxon>Sordariomycetes</taxon>
        <taxon>Hypocreomycetidae</taxon>
        <taxon>Hypocreales</taxon>
        <taxon>Hypocreaceae</taxon>
        <taxon>Trichoderma</taxon>
    </lineage>
</organism>
<evidence type="ECO:0000256" key="2">
    <source>
        <dbReference type="SAM" id="SignalP"/>
    </source>
</evidence>
<sequence length="136" mass="14722">MDAALLALVLVDIQSASASAIFFCFCLSFRLIVFLPLCVSPCAQATIAQTSRGSRAEQDTRQSEANDVLLFQAPAIKGKKKQTETRESRTREKKKDIRQSAPSPTGQPVLSILPAILRIPFASSSAASPAMLRLML</sequence>
<protein>
    <recommendedName>
        <fullName evidence="5">Secreted protein</fullName>
    </recommendedName>
</protein>
<feature type="region of interest" description="Disordered" evidence="1">
    <location>
        <begin position="49"/>
        <end position="108"/>
    </location>
</feature>
<accession>A0A8G0LJD5</accession>